<dbReference type="OrthoDB" id="5215637at2759"/>
<evidence type="ECO:0000313" key="3">
    <source>
        <dbReference type="Proteomes" id="UP000033540"/>
    </source>
</evidence>
<evidence type="ECO:0000256" key="1">
    <source>
        <dbReference type="SAM" id="Phobius"/>
    </source>
</evidence>
<dbReference type="Proteomes" id="UP000033540">
    <property type="component" value="Unassembled WGS sequence"/>
</dbReference>
<protein>
    <submittedName>
        <fullName evidence="2">Uncharacterized protein</fullName>
    </submittedName>
</protein>
<dbReference type="EMBL" id="JZEE01000586">
    <property type="protein sequence ID" value="KJK63044.1"/>
    <property type="molecule type" value="Genomic_DNA"/>
</dbReference>
<evidence type="ECO:0000313" key="2">
    <source>
        <dbReference type="EMBL" id="KJK63044.1"/>
    </source>
</evidence>
<gene>
    <name evidence="2" type="ORF">P875_00034130</name>
</gene>
<keyword evidence="1" id="KW-0472">Membrane</keyword>
<feature type="transmembrane region" description="Helical" evidence="1">
    <location>
        <begin position="160"/>
        <end position="182"/>
    </location>
</feature>
<keyword evidence="1" id="KW-0812">Transmembrane</keyword>
<organism evidence="2 3">
    <name type="scientific">Aspergillus parasiticus (strain ATCC 56775 / NRRL 5862 / SRRC 143 / SU-1)</name>
    <dbReference type="NCBI Taxonomy" id="1403190"/>
    <lineage>
        <taxon>Eukaryota</taxon>
        <taxon>Fungi</taxon>
        <taxon>Dikarya</taxon>
        <taxon>Ascomycota</taxon>
        <taxon>Pezizomycotina</taxon>
        <taxon>Eurotiomycetes</taxon>
        <taxon>Eurotiomycetidae</taxon>
        <taxon>Eurotiales</taxon>
        <taxon>Aspergillaceae</taxon>
        <taxon>Aspergillus</taxon>
        <taxon>Aspergillus subgen. Circumdati</taxon>
    </lineage>
</organism>
<comment type="caution">
    <text evidence="2">The sequence shown here is derived from an EMBL/GenBank/DDBJ whole genome shotgun (WGS) entry which is preliminary data.</text>
</comment>
<reference evidence="2 3" key="1">
    <citation type="submission" date="2015-02" db="EMBL/GenBank/DDBJ databases">
        <title>Draft genome sequence of Aspergillus parasiticus SU-1.</title>
        <authorList>
            <person name="Yu J."/>
            <person name="Fedorova N."/>
            <person name="Yin Y."/>
            <person name="Losada L."/>
            <person name="Zafar N."/>
            <person name="Taujale R."/>
            <person name="Ehrlich K.C."/>
            <person name="Bhatnagar D."/>
            <person name="Cleveland T.E."/>
            <person name="Bennett J.W."/>
            <person name="Nierman W.C."/>
        </authorList>
    </citation>
    <scope>NUCLEOTIDE SEQUENCE [LARGE SCALE GENOMIC DNA]</scope>
    <source>
        <strain evidence="3">ATCC 56775 / NRRL 5862 / SRRC 143 / SU-1</strain>
    </source>
</reference>
<accession>A0A0F0I5K6</accession>
<dbReference type="AlphaFoldDB" id="A0A0F0I5K6"/>
<sequence length="237" mass="24998">MSDDRKCYYPLGNEAKDVPCSGEQYTSCCNMGDLCLSNGLCLNVAHQPYQLSRGSCTDRSWGSKCSQQCSDVNPHGGCSITNHFFRDDVIKYCCGTPIGNGTNTNTTVCPENKTDFFIDDAKPVLGHAMLANVTSLSASSNNGSNGSVACPVSSLCHETAVGIGVGVPLGVIALGAIAWAVFERVRANRLKSSAAFMSPNMGMGLPAAGSAPGSQAHTPPVELPQDRQVVEIMEREN</sequence>
<keyword evidence="1" id="KW-1133">Transmembrane helix</keyword>
<name>A0A0F0I5K6_ASPPU</name>
<proteinExistence type="predicted"/>
<dbReference type="STRING" id="1403190.A0A0F0I5K6"/>